<evidence type="ECO:0000313" key="2">
    <source>
        <dbReference type="EMBL" id="ORY78776.1"/>
    </source>
</evidence>
<comment type="caution">
    <text evidence="2">The sequence shown here is derived from an EMBL/GenBank/DDBJ whole genome shotgun (WGS) entry which is preliminary data.</text>
</comment>
<dbReference type="STRING" id="1754190.A0A1Y2F607"/>
<feature type="region of interest" description="Disordered" evidence="1">
    <location>
        <begin position="112"/>
        <end position="155"/>
    </location>
</feature>
<proteinExistence type="predicted"/>
<feature type="compositionally biased region" description="Polar residues" evidence="1">
    <location>
        <begin position="124"/>
        <end position="138"/>
    </location>
</feature>
<feature type="region of interest" description="Disordered" evidence="1">
    <location>
        <begin position="669"/>
        <end position="692"/>
    </location>
</feature>
<dbReference type="AlphaFoldDB" id="A0A1Y2F607"/>
<accession>A0A1Y2F607</accession>
<evidence type="ECO:0000313" key="3">
    <source>
        <dbReference type="Proteomes" id="UP000193920"/>
    </source>
</evidence>
<evidence type="ECO:0000256" key="1">
    <source>
        <dbReference type="SAM" id="MobiDB-lite"/>
    </source>
</evidence>
<sequence>MEAPTVQNIIPLSEMQKASQAFNNTISKNEEKVENENYISSNKCEYDGYTSNEDAYYQSSCDEIVNNEENLELLKDEGKLQEPTTDNKNSTESKVEKLNACTTEPLLIEEEKELQHSENKSVDNVKNSITRLSNENSTPLLKKKKSNKKLSKFPKHKQSYVRIYLKFKDKLHNKTKTKSKSQAQTQSQSKPKPKPKSKSVSSQSMTNSIETSIHDVSSYTASNTPYDIRNNSNDPRLCCSLNDITQLNEKDIRETTVINVDGESILIPTRKRTTSLSYPKNSYIKRKTSEKTDSTITPKKIKKDSSFIQNVKNFISSKKESKEKEYSDIVPESIDDDSMNNVNTERPQVNIKDNTVGKEENSETSSSSMDVDKKEGPVVDVNIEKKMIIENEKNTKDKEVTTDLEEEITKDVEDANVASIKSQNDNQIVVSPQSKHDNNEGIVSIPTANNNNKDVILIQTEYDKQDVAIIPTTNENHQDEVPTSTKDSCQEVVLIPTQDGNQDIVSTTDTTNENIQNLIPITTTTTIITNENDVIMNKTDENEDKQVIETTTEKLEITSPILQPEVKKIITNQPFIKTNEKDNTSYVDLSEKKELPNGNTVMASKENVQENDFIGAGISMVKPFHSDNDLSTNIVDETTKTVDLPIMKENVYSTPSHENLVEENNQALDSTIDEKNLPPLPNMSNKVRNKIK</sequence>
<feature type="region of interest" description="Disordered" evidence="1">
    <location>
        <begin position="75"/>
        <end position="95"/>
    </location>
</feature>
<feature type="compositionally biased region" description="Basic residues" evidence="1">
    <location>
        <begin position="141"/>
        <end position="155"/>
    </location>
</feature>
<dbReference type="Proteomes" id="UP000193920">
    <property type="component" value="Unassembled WGS sequence"/>
</dbReference>
<feature type="region of interest" description="Disordered" evidence="1">
    <location>
        <begin position="171"/>
        <end position="213"/>
    </location>
</feature>
<name>A0A1Y2F607_9FUNG</name>
<dbReference type="OrthoDB" id="10685079at2759"/>
<organism evidence="2 3">
    <name type="scientific">Neocallimastix californiae</name>
    <dbReference type="NCBI Taxonomy" id="1754190"/>
    <lineage>
        <taxon>Eukaryota</taxon>
        <taxon>Fungi</taxon>
        <taxon>Fungi incertae sedis</taxon>
        <taxon>Chytridiomycota</taxon>
        <taxon>Chytridiomycota incertae sedis</taxon>
        <taxon>Neocallimastigomycetes</taxon>
        <taxon>Neocallimastigales</taxon>
        <taxon>Neocallimastigaceae</taxon>
        <taxon>Neocallimastix</taxon>
    </lineage>
</organism>
<gene>
    <name evidence="2" type="ORF">LY90DRAFT_500966</name>
</gene>
<feature type="compositionally biased region" description="Polar residues" evidence="1">
    <location>
        <begin position="339"/>
        <end position="353"/>
    </location>
</feature>
<reference evidence="2 3" key="1">
    <citation type="submission" date="2016-08" db="EMBL/GenBank/DDBJ databases">
        <title>A Parts List for Fungal Cellulosomes Revealed by Comparative Genomics.</title>
        <authorList>
            <consortium name="DOE Joint Genome Institute"/>
            <person name="Haitjema C.H."/>
            <person name="Gilmore S.P."/>
            <person name="Henske J.K."/>
            <person name="Solomon K.V."/>
            <person name="De Groot R."/>
            <person name="Kuo A."/>
            <person name="Mondo S.J."/>
            <person name="Salamov A.A."/>
            <person name="Labutti K."/>
            <person name="Zhao Z."/>
            <person name="Chiniquy J."/>
            <person name="Barry K."/>
            <person name="Brewer H.M."/>
            <person name="Purvine S.O."/>
            <person name="Wright A.T."/>
            <person name="Boxma B."/>
            <person name="Van Alen T."/>
            <person name="Hackstein J.H."/>
            <person name="Baker S.E."/>
            <person name="Grigoriev I.V."/>
            <person name="O'Malley M.A."/>
        </authorList>
    </citation>
    <scope>NUCLEOTIDE SEQUENCE [LARGE SCALE GENOMIC DNA]</scope>
    <source>
        <strain evidence="2 3">G1</strain>
    </source>
</reference>
<keyword evidence="3" id="KW-1185">Reference proteome</keyword>
<dbReference type="EMBL" id="MCOG01000016">
    <property type="protein sequence ID" value="ORY78776.1"/>
    <property type="molecule type" value="Genomic_DNA"/>
</dbReference>
<feature type="compositionally biased region" description="Low complexity" evidence="1">
    <location>
        <begin position="180"/>
        <end position="190"/>
    </location>
</feature>
<protein>
    <submittedName>
        <fullName evidence="2">Uncharacterized protein</fullName>
    </submittedName>
</protein>
<feature type="compositionally biased region" description="Basic and acidic residues" evidence="1">
    <location>
        <begin position="113"/>
        <end position="123"/>
    </location>
</feature>
<feature type="region of interest" description="Disordered" evidence="1">
    <location>
        <begin position="319"/>
        <end position="373"/>
    </location>
</feature>